<comment type="pathway">
    <text evidence="6">Glycan biosynthesis.</text>
</comment>
<evidence type="ECO:0000256" key="1">
    <source>
        <dbReference type="ARBA" id="ARBA00000826"/>
    </source>
</evidence>
<evidence type="ECO:0000313" key="10">
    <source>
        <dbReference type="Proteomes" id="UP000054560"/>
    </source>
</evidence>
<dbReference type="Pfam" id="PF02806">
    <property type="entry name" value="Alpha-amylase_C"/>
    <property type="match status" value="1"/>
</dbReference>
<protein>
    <recommendedName>
        <fullName evidence="3">1,4-alpha-glucan branching enzyme</fullName>
        <ecNumber evidence="3">2.4.1.18</ecNumber>
    </recommendedName>
</protein>
<dbReference type="GO" id="GO:0043169">
    <property type="term" value="F:cation binding"/>
    <property type="evidence" value="ECO:0007669"/>
    <property type="project" value="InterPro"/>
</dbReference>
<dbReference type="OrthoDB" id="196493at2759"/>
<dbReference type="Gene3D" id="2.60.40.10">
    <property type="entry name" value="Immunoglobulins"/>
    <property type="match status" value="1"/>
</dbReference>
<dbReference type="GO" id="GO:0003844">
    <property type="term" value="F:1,4-alpha-glucan branching enzyme activity"/>
    <property type="evidence" value="ECO:0007669"/>
    <property type="project" value="UniProtKB-EC"/>
</dbReference>
<dbReference type="Gene3D" id="3.20.20.80">
    <property type="entry name" value="Glycosidases"/>
    <property type="match status" value="1"/>
</dbReference>
<evidence type="ECO:0000256" key="5">
    <source>
        <dbReference type="ARBA" id="ARBA00022679"/>
    </source>
</evidence>
<keyword evidence="5" id="KW-0808">Transferase</keyword>
<sequence length="623" mass="72028">MGFHETPEGIYYREWAPGATQAWLIGEFCDWERKHEMKKLEHGKWELFLPNNEDGSRAIKHMSHVKVSFDSTSGERCDRIPPWINYAVMEKTKPVYIGVYYMPEKSFEWKNERPKNTQGLRIYEAHVGISSKEPTIASYRHFADDIIPRIAENGYNAIQLMAVMEHAYYGSFGYQVTSFFATSSRFGEPDDLKYLIDKAHGYGILMLLDIVHSHASMNVDDGLNRFDGTDHCYFHEGERGNHSLWGSRLFNYGHWEVMRFLLSNLRWWVEEYRFDGFRFDGVTSMMYKHHGMGVGFSGDYNEYFGDDVDGESFCYMQMANAMLHELYPDHMITIAEDVSGMPALSLPVAMGGGGFDYRLSMAIPDKWIEILKELSDEEWDIGNIVHTLTNRRHGEKSIAYAESHDQALVGDKTIAFWLMDKEMYTHMSDLAPKSLIVDRGIALHKMIRFLTYTLGGEGYLNFIGNEFGHPEWLDFPRAGNNESFQYARRQWNVVDDPLLKYKYLNKWDAAMHATCNNYDWLNAPQAYVSLKHEGDKLIIFERAGLLFVFNFHHSNSFPDYKVGTSLKGKLKVVLSSDDPEFGGFNRVDKSSEFWVKEGDGWHDRPNSTMIYIPNRVCLAFAAE</sequence>
<dbReference type="STRING" id="667725.A0A0L0FLT2"/>
<feature type="domain" description="Glycosyl hydrolase family 13 catalytic" evidence="8">
    <location>
        <begin position="105"/>
        <end position="508"/>
    </location>
</feature>
<dbReference type="InterPro" id="IPR004193">
    <property type="entry name" value="Glyco_hydro_13_N"/>
</dbReference>
<evidence type="ECO:0000256" key="7">
    <source>
        <dbReference type="PIRSR" id="PIRSR000463-1"/>
    </source>
</evidence>
<dbReference type="Gene3D" id="2.60.40.1180">
    <property type="entry name" value="Golgi alpha-mannosidase II"/>
    <property type="match status" value="1"/>
</dbReference>
<dbReference type="AlphaFoldDB" id="A0A0L0FLT2"/>
<dbReference type="InterPro" id="IPR006047">
    <property type="entry name" value="GH13_cat_dom"/>
</dbReference>
<feature type="active site" description="Nucleophile" evidence="7">
    <location>
        <position position="280"/>
    </location>
</feature>
<dbReference type="InterPro" id="IPR013780">
    <property type="entry name" value="Glyco_hydro_b"/>
</dbReference>
<evidence type="ECO:0000313" key="9">
    <source>
        <dbReference type="EMBL" id="KNC77737.1"/>
    </source>
</evidence>
<dbReference type="SUPFAM" id="SSF51011">
    <property type="entry name" value="Glycosyl hydrolase domain"/>
    <property type="match status" value="1"/>
</dbReference>
<dbReference type="GO" id="GO:0005978">
    <property type="term" value="P:glycogen biosynthetic process"/>
    <property type="evidence" value="ECO:0007669"/>
    <property type="project" value="InterPro"/>
</dbReference>
<dbReference type="eggNOG" id="KOG0470">
    <property type="taxonomic scope" value="Eukaryota"/>
</dbReference>
<gene>
    <name evidence="9" type="ORF">SARC_09810</name>
</gene>
<accession>A0A0L0FLT2</accession>
<evidence type="ECO:0000256" key="2">
    <source>
        <dbReference type="ARBA" id="ARBA00009000"/>
    </source>
</evidence>
<dbReference type="PIRSF" id="PIRSF000463">
    <property type="entry name" value="GlgB"/>
    <property type="match status" value="1"/>
</dbReference>
<dbReference type="InterPro" id="IPR014756">
    <property type="entry name" value="Ig_E-set"/>
</dbReference>
<dbReference type="CDD" id="cd02854">
    <property type="entry name" value="E_set_GBE_euk_N"/>
    <property type="match status" value="1"/>
</dbReference>
<dbReference type="InterPro" id="IPR037439">
    <property type="entry name" value="Branching_enzy"/>
</dbReference>
<name>A0A0L0FLT2_9EUKA</name>
<dbReference type="InterPro" id="IPR013783">
    <property type="entry name" value="Ig-like_fold"/>
</dbReference>
<evidence type="ECO:0000256" key="4">
    <source>
        <dbReference type="ARBA" id="ARBA00022676"/>
    </source>
</evidence>
<dbReference type="Proteomes" id="UP000054560">
    <property type="component" value="Unassembled WGS sequence"/>
</dbReference>
<evidence type="ECO:0000256" key="3">
    <source>
        <dbReference type="ARBA" id="ARBA00012541"/>
    </source>
</evidence>
<dbReference type="SUPFAM" id="SSF81296">
    <property type="entry name" value="E set domains"/>
    <property type="match status" value="1"/>
</dbReference>
<comment type="catalytic activity">
    <reaction evidence="1">
        <text>Transfers a segment of a (1-&gt;4)-alpha-D-glucan chain to a primary hydroxy group in a similar glucan chain.</text>
        <dbReference type="EC" id="2.4.1.18"/>
    </reaction>
</comment>
<comment type="similarity">
    <text evidence="2">Belongs to the glycosyl hydrolase 13 family. GlgB subfamily.</text>
</comment>
<dbReference type="PANTHER" id="PTHR43651:SF3">
    <property type="entry name" value="1,4-ALPHA-GLUCAN-BRANCHING ENZYME"/>
    <property type="match status" value="1"/>
</dbReference>
<dbReference type="FunFam" id="2.60.40.1180:FF:000003">
    <property type="entry name" value="1,4-alpha-glucan-branching enzyme, chloroplastic/amyloplastic"/>
    <property type="match status" value="1"/>
</dbReference>
<dbReference type="EC" id="2.4.1.18" evidence="3"/>
<dbReference type="EMBL" id="KQ242646">
    <property type="protein sequence ID" value="KNC77737.1"/>
    <property type="molecule type" value="Genomic_DNA"/>
</dbReference>
<evidence type="ECO:0000259" key="8">
    <source>
        <dbReference type="SMART" id="SM00642"/>
    </source>
</evidence>
<reference evidence="9 10" key="1">
    <citation type="submission" date="2011-02" db="EMBL/GenBank/DDBJ databases">
        <title>The Genome Sequence of Sphaeroforma arctica JP610.</title>
        <authorList>
            <consortium name="The Broad Institute Genome Sequencing Platform"/>
            <person name="Russ C."/>
            <person name="Cuomo C."/>
            <person name="Young S.K."/>
            <person name="Zeng Q."/>
            <person name="Gargeya S."/>
            <person name="Alvarado L."/>
            <person name="Berlin A."/>
            <person name="Chapman S.B."/>
            <person name="Chen Z."/>
            <person name="Freedman E."/>
            <person name="Gellesch M."/>
            <person name="Goldberg J."/>
            <person name="Griggs A."/>
            <person name="Gujja S."/>
            <person name="Heilman E."/>
            <person name="Heiman D."/>
            <person name="Howarth C."/>
            <person name="Mehta T."/>
            <person name="Neiman D."/>
            <person name="Pearson M."/>
            <person name="Roberts A."/>
            <person name="Saif S."/>
            <person name="Shea T."/>
            <person name="Shenoy N."/>
            <person name="Sisk P."/>
            <person name="Stolte C."/>
            <person name="Sykes S."/>
            <person name="White J."/>
            <person name="Yandava C."/>
            <person name="Burger G."/>
            <person name="Gray M.W."/>
            <person name="Holland P.W.H."/>
            <person name="King N."/>
            <person name="Lang F.B.F."/>
            <person name="Roger A.J."/>
            <person name="Ruiz-Trillo I."/>
            <person name="Haas B."/>
            <person name="Nusbaum C."/>
            <person name="Birren B."/>
        </authorList>
    </citation>
    <scope>NUCLEOTIDE SEQUENCE [LARGE SCALE GENOMIC DNA]</scope>
    <source>
        <strain evidence="9 10">JP610</strain>
    </source>
</reference>
<dbReference type="InterPro" id="IPR006048">
    <property type="entry name" value="A-amylase/branching_C"/>
</dbReference>
<evidence type="ECO:0000256" key="6">
    <source>
        <dbReference type="ARBA" id="ARBA00060592"/>
    </source>
</evidence>
<dbReference type="RefSeq" id="XP_014151639.1">
    <property type="nucleotide sequence ID" value="XM_014296164.1"/>
</dbReference>
<dbReference type="GO" id="GO:0005737">
    <property type="term" value="C:cytoplasm"/>
    <property type="evidence" value="ECO:0007669"/>
    <property type="project" value="TreeGrafter"/>
</dbReference>
<keyword evidence="10" id="KW-1185">Reference proteome</keyword>
<dbReference type="SMART" id="SM00642">
    <property type="entry name" value="Aamy"/>
    <property type="match status" value="1"/>
</dbReference>
<dbReference type="Pfam" id="PF02922">
    <property type="entry name" value="CBM_48"/>
    <property type="match status" value="1"/>
</dbReference>
<dbReference type="FunFam" id="3.20.20.80:FF:000001">
    <property type="entry name" value="1,4-alpha-glucan branching enzyme"/>
    <property type="match status" value="1"/>
</dbReference>
<dbReference type="PANTHER" id="PTHR43651">
    <property type="entry name" value="1,4-ALPHA-GLUCAN-BRANCHING ENZYME"/>
    <property type="match status" value="1"/>
</dbReference>
<dbReference type="SUPFAM" id="SSF51445">
    <property type="entry name" value="(Trans)glycosidases"/>
    <property type="match status" value="1"/>
</dbReference>
<keyword evidence="4" id="KW-0328">Glycosyltransferase</keyword>
<dbReference type="GeneID" id="25910314"/>
<dbReference type="GO" id="GO:0004553">
    <property type="term" value="F:hydrolase activity, hydrolyzing O-glycosyl compounds"/>
    <property type="evidence" value="ECO:0007669"/>
    <property type="project" value="InterPro"/>
</dbReference>
<organism evidence="9 10">
    <name type="scientific">Sphaeroforma arctica JP610</name>
    <dbReference type="NCBI Taxonomy" id="667725"/>
    <lineage>
        <taxon>Eukaryota</taxon>
        <taxon>Ichthyosporea</taxon>
        <taxon>Ichthyophonida</taxon>
        <taxon>Sphaeroforma</taxon>
    </lineage>
</organism>
<dbReference type="CDD" id="cd11321">
    <property type="entry name" value="AmyAc_bac_euk_BE"/>
    <property type="match status" value="1"/>
</dbReference>
<feature type="active site" description="Proton donor" evidence="7">
    <location>
        <position position="336"/>
    </location>
</feature>
<dbReference type="InterPro" id="IPR017853">
    <property type="entry name" value="GH"/>
</dbReference>
<proteinExistence type="inferred from homology"/>
<dbReference type="Pfam" id="PF00128">
    <property type="entry name" value="Alpha-amylase"/>
    <property type="match status" value="1"/>
</dbReference>